<dbReference type="EMBL" id="GEMB01005220">
    <property type="protein sequence ID" value="JAR98092.1"/>
    <property type="molecule type" value="Transcribed_RNA"/>
</dbReference>
<organism evidence="1">
    <name type="scientific">Triatoma infestans</name>
    <name type="common">Assassin bug</name>
    <dbReference type="NCBI Taxonomy" id="30076"/>
    <lineage>
        <taxon>Eukaryota</taxon>
        <taxon>Metazoa</taxon>
        <taxon>Ecdysozoa</taxon>
        <taxon>Arthropoda</taxon>
        <taxon>Hexapoda</taxon>
        <taxon>Insecta</taxon>
        <taxon>Pterygota</taxon>
        <taxon>Neoptera</taxon>
        <taxon>Paraneoptera</taxon>
        <taxon>Hemiptera</taxon>
        <taxon>Heteroptera</taxon>
        <taxon>Panheteroptera</taxon>
        <taxon>Cimicomorpha</taxon>
        <taxon>Reduviidae</taxon>
        <taxon>Triatominae</taxon>
        <taxon>Triatoma</taxon>
    </lineage>
</organism>
<evidence type="ECO:0000313" key="1">
    <source>
        <dbReference type="EMBL" id="JAR98092.1"/>
    </source>
</evidence>
<accession>A0A170WRW0</accession>
<reference evidence="1" key="1">
    <citation type="submission" date="2016-04" db="EMBL/GenBank/DDBJ databases">
        <authorList>
            <person name="Calderon-Fernandez G.M.Sr."/>
        </authorList>
    </citation>
    <scope>NUCLEOTIDE SEQUENCE</scope>
    <source>
        <strain evidence="1">Int1</strain>
        <tissue evidence="1">Integument</tissue>
    </source>
</reference>
<sequence>MVITPMGKIDHSLWRSFTSDIKTEPSEGFIDGDLIECFLDLSRRDMVDVVAGLQCPVSISKLGGRDSTFFTREMNEETPKQEINVDTVIKIVEELTRLH</sequence>
<protein>
    <submittedName>
        <fullName evidence="1">Dna damage-binding protein 1</fullName>
    </submittedName>
</protein>
<dbReference type="AlphaFoldDB" id="A0A170WRW0"/>
<dbReference type="Gene3D" id="1.10.150.910">
    <property type="match status" value="1"/>
</dbReference>
<reference evidence="1" key="2">
    <citation type="journal article" date="2017" name="J. Med. Entomol.">
        <title>Transcriptome Analysis of the Triatoma infestans (Hemiptera: Reduviidae) Integument.</title>
        <authorList>
            <person name="Calderon-Fernandez G.M."/>
            <person name="Moriconi D.E."/>
            <person name="Dulbecco A.B."/>
            <person name="Juarez M.P."/>
        </authorList>
    </citation>
    <scope>NUCLEOTIDE SEQUENCE</scope>
    <source>
        <strain evidence="1">Int1</strain>
        <tissue evidence="1">Integument</tissue>
    </source>
</reference>
<proteinExistence type="predicted"/>
<name>A0A170WRW0_TRIIF</name>